<feature type="domain" description="Methylguanine DNA methyltransferase ribonuclease-like" evidence="10">
    <location>
        <begin position="15"/>
        <end position="75"/>
    </location>
</feature>
<dbReference type="PANTHER" id="PTHR10815:SF5">
    <property type="entry name" value="METHYLATED-DNA--PROTEIN-CYSTEINE METHYLTRANSFERASE"/>
    <property type="match status" value="1"/>
</dbReference>
<keyword evidence="5 8" id="KW-0227">DNA damage</keyword>
<comment type="miscellaneous">
    <text evidence="8">This enzyme catalyzes only one turnover and therefore is not strictly catalytic. According to one definition, an enzyme is a biocatalyst that acts repeatedly and over many reaction cycles.</text>
</comment>
<name>A0ABV1IFH1_9ACTN</name>
<dbReference type="PANTHER" id="PTHR10815">
    <property type="entry name" value="METHYLATED-DNA--PROTEIN-CYSTEINE METHYLTRANSFERASE"/>
    <property type="match status" value="1"/>
</dbReference>
<evidence type="ECO:0000256" key="2">
    <source>
        <dbReference type="ARBA" id="ARBA00022490"/>
    </source>
</evidence>
<dbReference type="RefSeq" id="WP_349182213.1">
    <property type="nucleotide sequence ID" value="NZ_JBBNGS010000007.1"/>
</dbReference>
<evidence type="ECO:0000313" key="12">
    <source>
        <dbReference type="Proteomes" id="UP001478817"/>
    </source>
</evidence>
<evidence type="ECO:0000256" key="7">
    <source>
        <dbReference type="ARBA" id="ARBA00049348"/>
    </source>
</evidence>
<organism evidence="11 12">
    <name type="scientific">Paratractidigestivibacter faecalis</name>
    <dbReference type="NCBI Taxonomy" id="2292441"/>
    <lineage>
        <taxon>Bacteria</taxon>
        <taxon>Bacillati</taxon>
        <taxon>Actinomycetota</taxon>
        <taxon>Coriobacteriia</taxon>
        <taxon>Coriobacteriales</taxon>
        <taxon>Atopobiaceae</taxon>
        <taxon>Paratractidigestivibacter</taxon>
    </lineage>
</organism>
<comment type="catalytic activity">
    <reaction evidence="1 8">
        <text>a 4-O-methyl-thymidine in DNA + L-cysteinyl-[protein] = a thymidine in DNA + S-methyl-L-cysteinyl-[protein]</text>
        <dbReference type="Rhea" id="RHEA:53428"/>
        <dbReference type="Rhea" id="RHEA-COMP:10131"/>
        <dbReference type="Rhea" id="RHEA-COMP:10132"/>
        <dbReference type="Rhea" id="RHEA-COMP:13555"/>
        <dbReference type="Rhea" id="RHEA-COMP:13556"/>
        <dbReference type="ChEBI" id="CHEBI:29950"/>
        <dbReference type="ChEBI" id="CHEBI:82612"/>
        <dbReference type="ChEBI" id="CHEBI:137386"/>
        <dbReference type="ChEBI" id="CHEBI:137387"/>
        <dbReference type="EC" id="2.1.1.63"/>
    </reaction>
</comment>
<dbReference type="InterPro" id="IPR008332">
    <property type="entry name" value="MethylG_MeTrfase_N"/>
</dbReference>
<dbReference type="SUPFAM" id="SSF46767">
    <property type="entry name" value="Methylated DNA-protein cysteine methyltransferase, C-terminal domain"/>
    <property type="match status" value="1"/>
</dbReference>
<sequence>MGGGVGQTSFSTTFETGLIGRLTLASDGEVLTGCWFEHDRNLERGAAGELVRDDALAAFAPARDWLARYFAGEKPALAGLAHRADGTEFQRAVWAELERVPYGAVTSYGALARRLGERLGRQTSARVVGGAVGRNRLCVIVPCHRVVGADGTLTGFAGGLDVKRRLLELEGVEVGERRVLLDRKAPFPS</sequence>
<keyword evidence="2 8" id="KW-0963">Cytoplasm</keyword>
<evidence type="ECO:0000256" key="6">
    <source>
        <dbReference type="ARBA" id="ARBA00023204"/>
    </source>
</evidence>
<comment type="function">
    <text evidence="8">Involved in the cellular defense against the biological effects of O6-methylguanine (O6-MeG) and O4-methylthymine (O4-MeT) in DNA. Repairs the methylated nucleobase in DNA by stoichiometrically transferring the methyl group to a cysteine residue in the enzyme. This is a suicide reaction: the enzyme is irreversibly inactivated.</text>
</comment>
<comment type="subcellular location">
    <subcellularLocation>
        <location evidence="8">Cytoplasm</location>
    </subcellularLocation>
</comment>
<dbReference type="HAMAP" id="MF_00772">
    <property type="entry name" value="OGT"/>
    <property type="match status" value="1"/>
</dbReference>
<evidence type="ECO:0000256" key="4">
    <source>
        <dbReference type="ARBA" id="ARBA00022679"/>
    </source>
</evidence>
<feature type="domain" description="Methylated-DNA-[protein]-cysteine S-methyltransferase DNA binding" evidence="9">
    <location>
        <begin position="88"/>
        <end position="172"/>
    </location>
</feature>
<dbReference type="InterPro" id="IPR036388">
    <property type="entry name" value="WH-like_DNA-bd_sf"/>
</dbReference>
<dbReference type="CDD" id="cd06445">
    <property type="entry name" value="ATase"/>
    <property type="match status" value="1"/>
</dbReference>
<dbReference type="PROSITE" id="PS00374">
    <property type="entry name" value="MGMT"/>
    <property type="match status" value="1"/>
</dbReference>
<keyword evidence="3 8" id="KW-0489">Methyltransferase</keyword>
<feature type="active site" description="Nucleophile; methyl group acceptor" evidence="8">
    <location>
        <position position="143"/>
    </location>
</feature>
<dbReference type="SUPFAM" id="SSF53155">
    <property type="entry name" value="Methylated DNA-protein cysteine methyltransferase domain"/>
    <property type="match status" value="1"/>
</dbReference>
<dbReference type="Pfam" id="PF01035">
    <property type="entry name" value="DNA_binding_1"/>
    <property type="match status" value="1"/>
</dbReference>
<dbReference type="InterPro" id="IPR036217">
    <property type="entry name" value="MethylDNA_cys_MeTrfase_DNAb"/>
</dbReference>
<dbReference type="Gene3D" id="3.30.160.70">
    <property type="entry name" value="Methylated DNA-protein cysteine methyltransferase domain"/>
    <property type="match status" value="1"/>
</dbReference>
<proteinExistence type="inferred from homology"/>
<evidence type="ECO:0000313" key="11">
    <source>
        <dbReference type="EMBL" id="MEQ2637647.1"/>
    </source>
</evidence>
<evidence type="ECO:0000256" key="5">
    <source>
        <dbReference type="ARBA" id="ARBA00022763"/>
    </source>
</evidence>
<evidence type="ECO:0000259" key="10">
    <source>
        <dbReference type="Pfam" id="PF02870"/>
    </source>
</evidence>
<dbReference type="InterPro" id="IPR036631">
    <property type="entry name" value="MGMT_N_sf"/>
</dbReference>
<dbReference type="Proteomes" id="UP001478817">
    <property type="component" value="Unassembled WGS sequence"/>
</dbReference>
<dbReference type="GO" id="GO:0032259">
    <property type="term" value="P:methylation"/>
    <property type="evidence" value="ECO:0007669"/>
    <property type="project" value="UniProtKB-KW"/>
</dbReference>
<keyword evidence="6 8" id="KW-0234">DNA repair</keyword>
<comment type="catalytic activity">
    <reaction evidence="7 8">
        <text>a 6-O-methyl-2'-deoxyguanosine in DNA + L-cysteinyl-[protein] = S-methyl-L-cysteinyl-[protein] + a 2'-deoxyguanosine in DNA</text>
        <dbReference type="Rhea" id="RHEA:24000"/>
        <dbReference type="Rhea" id="RHEA-COMP:10131"/>
        <dbReference type="Rhea" id="RHEA-COMP:10132"/>
        <dbReference type="Rhea" id="RHEA-COMP:11367"/>
        <dbReference type="Rhea" id="RHEA-COMP:11368"/>
        <dbReference type="ChEBI" id="CHEBI:29950"/>
        <dbReference type="ChEBI" id="CHEBI:82612"/>
        <dbReference type="ChEBI" id="CHEBI:85445"/>
        <dbReference type="ChEBI" id="CHEBI:85448"/>
        <dbReference type="EC" id="2.1.1.63"/>
    </reaction>
</comment>
<dbReference type="Gene3D" id="1.10.10.10">
    <property type="entry name" value="Winged helix-like DNA-binding domain superfamily/Winged helix DNA-binding domain"/>
    <property type="match status" value="1"/>
</dbReference>
<dbReference type="NCBIfam" id="TIGR00589">
    <property type="entry name" value="ogt"/>
    <property type="match status" value="1"/>
</dbReference>
<keyword evidence="12" id="KW-1185">Reference proteome</keyword>
<dbReference type="EMBL" id="JBBNGS010000007">
    <property type="protein sequence ID" value="MEQ2637647.1"/>
    <property type="molecule type" value="Genomic_DNA"/>
</dbReference>
<comment type="caution">
    <text evidence="11">The sequence shown here is derived from an EMBL/GenBank/DDBJ whole genome shotgun (WGS) entry which is preliminary data.</text>
</comment>
<keyword evidence="4 8" id="KW-0808">Transferase</keyword>
<gene>
    <name evidence="11" type="ORF">AAAT05_04735</name>
</gene>
<dbReference type="InterPro" id="IPR023546">
    <property type="entry name" value="MGMT"/>
</dbReference>
<evidence type="ECO:0000256" key="8">
    <source>
        <dbReference type="HAMAP-Rule" id="MF_00772"/>
    </source>
</evidence>
<dbReference type="GO" id="GO:0003908">
    <property type="term" value="F:methylated-DNA-[protein]-cysteine S-methyltransferase activity"/>
    <property type="evidence" value="ECO:0007669"/>
    <property type="project" value="UniProtKB-EC"/>
</dbReference>
<dbReference type="Pfam" id="PF02870">
    <property type="entry name" value="Methyltransf_1N"/>
    <property type="match status" value="1"/>
</dbReference>
<comment type="similarity">
    <text evidence="8">Belongs to the MGMT family.</text>
</comment>
<dbReference type="InterPro" id="IPR014048">
    <property type="entry name" value="MethylDNA_cys_MeTrfase_DNA-bd"/>
</dbReference>
<dbReference type="InterPro" id="IPR001497">
    <property type="entry name" value="MethylDNA_cys_MeTrfase_AS"/>
</dbReference>
<evidence type="ECO:0000256" key="3">
    <source>
        <dbReference type="ARBA" id="ARBA00022603"/>
    </source>
</evidence>
<reference evidence="11 12" key="1">
    <citation type="submission" date="2024-04" db="EMBL/GenBank/DDBJ databases">
        <title>Human intestinal bacterial collection.</title>
        <authorList>
            <person name="Pauvert C."/>
            <person name="Hitch T.C.A."/>
            <person name="Clavel T."/>
        </authorList>
    </citation>
    <scope>NUCLEOTIDE SEQUENCE [LARGE SCALE GENOMIC DNA]</scope>
    <source>
        <strain evidence="11 12">CLA-AA-H197</strain>
    </source>
</reference>
<dbReference type="EC" id="2.1.1.63" evidence="8"/>
<evidence type="ECO:0000256" key="1">
    <source>
        <dbReference type="ARBA" id="ARBA00001286"/>
    </source>
</evidence>
<protein>
    <recommendedName>
        <fullName evidence="8">Methylated-DNA--protein-cysteine methyltransferase</fullName>
        <ecNumber evidence="8">2.1.1.63</ecNumber>
    </recommendedName>
    <alternativeName>
        <fullName evidence="8">6-O-methylguanine-DNA methyltransferase</fullName>
        <shortName evidence="8">MGMT</shortName>
    </alternativeName>
    <alternativeName>
        <fullName evidence="8">O-6-methylguanine-DNA-alkyltransferase</fullName>
    </alternativeName>
</protein>
<evidence type="ECO:0000259" key="9">
    <source>
        <dbReference type="Pfam" id="PF01035"/>
    </source>
</evidence>
<accession>A0ABV1IFH1</accession>